<evidence type="ECO:0000313" key="6">
    <source>
        <dbReference type="Proteomes" id="UP000532440"/>
    </source>
</evidence>
<dbReference type="RefSeq" id="WP_183964783.1">
    <property type="nucleotide sequence ID" value="NZ_BAABEW010000010.1"/>
</dbReference>
<dbReference type="PANTHER" id="PTHR30024:SF47">
    <property type="entry name" value="TAURINE-BINDING PERIPLASMIC PROTEIN"/>
    <property type="match status" value="1"/>
</dbReference>
<dbReference type="Gene3D" id="3.40.190.10">
    <property type="entry name" value="Periplasmic binding protein-like II"/>
    <property type="match status" value="2"/>
</dbReference>
<dbReference type="InterPro" id="IPR011852">
    <property type="entry name" value="TRAP_TAXI"/>
</dbReference>
<dbReference type="EMBL" id="JACHGB010000002">
    <property type="protein sequence ID" value="MBB5270955.1"/>
    <property type="molecule type" value="Genomic_DNA"/>
</dbReference>
<feature type="signal peptide" evidence="4">
    <location>
        <begin position="1"/>
        <end position="22"/>
    </location>
</feature>
<sequence>MRMNTKIAAALAAGLIAGAAAAQEPALPASITLSAYDTGSNGFNQAVAIGGMLKKRYSTDVRVLPAGNDIARLAPLKAGRANASAMGIGTFFAQEGVFEFANPDWGPQAVQLILSSSSCNGQSLGAAADVGIKTAADLKGKRAGFVVGSPAVNQSMLAFLAFGGWTTKEVRAVEFASYGAMMKGVVNGEIDLFFASTISGLTKEIDSSPRGVMWVPMPASDTAGWERMKKVGPYFYPHKATCGPQLSPEKPVETSVYPYPIFMAYASQDTGLIHALTRAMLKHYDDYKDSVAGVDGLEGKRQNLQWSMPYHAGAVKALAEAGIWNAAADKHNQGLLKRQAVLAAAWKSFIATRPPSDKDQFRDAWMKARAAALRADGLDVLFE</sequence>
<reference evidence="5 6" key="1">
    <citation type="submission" date="2020-08" db="EMBL/GenBank/DDBJ databases">
        <title>Genomic Encyclopedia of Type Strains, Phase IV (KMG-IV): sequencing the most valuable type-strain genomes for metagenomic binning, comparative biology and taxonomic classification.</title>
        <authorList>
            <person name="Goeker M."/>
        </authorList>
    </citation>
    <scope>NUCLEOTIDE SEQUENCE [LARGE SCALE GENOMIC DNA]</scope>
    <source>
        <strain evidence="5 6">DSM 29781</strain>
    </source>
</reference>
<evidence type="ECO:0000256" key="1">
    <source>
        <dbReference type="ARBA" id="ARBA00004418"/>
    </source>
</evidence>
<dbReference type="AlphaFoldDB" id="A0A7W8M872"/>
<proteinExistence type="inferred from homology"/>
<dbReference type="Pfam" id="PF16868">
    <property type="entry name" value="NMT1_3"/>
    <property type="match status" value="1"/>
</dbReference>
<dbReference type="NCBIfam" id="TIGR02122">
    <property type="entry name" value="TRAP_TAXI"/>
    <property type="match status" value="1"/>
</dbReference>
<dbReference type="PANTHER" id="PTHR30024">
    <property type="entry name" value="ALIPHATIC SULFONATES-BINDING PROTEIN-RELATED"/>
    <property type="match status" value="1"/>
</dbReference>
<name>A0A7W8M872_9BURK</name>
<dbReference type="GO" id="GO:0042918">
    <property type="term" value="P:alkanesulfonate transmembrane transport"/>
    <property type="evidence" value="ECO:0007669"/>
    <property type="project" value="TreeGrafter"/>
</dbReference>
<dbReference type="SUPFAM" id="SSF53850">
    <property type="entry name" value="Periplasmic binding protein-like II"/>
    <property type="match status" value="1"/>
</dbReference>
<protein>
    <submittedName>
        <fullName evidence="5">TRAP transporter TAXI family solute receptor</fullName>
    </submittedName>
</protein>
<keyword evidence="3 4" id="KW-0732">Signal</keyword>
<keyword evidence="6" id="KW-1185">Reference proteome</keyword>
<dbReference type="GO" id="GO:0042597">
    <property type="term" value="C:periplasmic space"/>
    <property type="evidence" value="ECO:0007669"/>
    <property type="project" value="UniProtKB-SubCell"/>
</dbReference>
<accession>A0A7W8M872</accession>
<comment type="caution">
    <text evidence="5">The sequence shown here is derived from an EMBL/GenBank/DDBJ whole genome shotgun (WGS) entry which is preliminary data.</text>
</comment>
<organism evidence="5 6">
    <name type="scientific">Quisquiliibacterium transsilvanicum</name>
    <dbReference type="NCBI Taxonomy" id="1549638"/>
    <lineage>
        <taxon>Bacteria</taxon>
        <taxon>Pseudomonadati</taxon>
        <taxon>Pseudomonadota</taxon>
        <taxon>Betaproteobacteria</taxon>
        <taxon>Burkholderiales</taxon>
        <taxon>Burkholderiaceae</taxon>
        <taxon>Quisquiliibacterium</taxon>
    </lineage>
</organism>
<evidence type="ECO:0000313" key="5">
    <source>
        <dbReference type="EMBL" id="MBB5270955.1"/>
    </source>
</evidence>
<dbReference type="Proteomes" id="UP000532440">
    <property type="component" value="Unassembled WGS sequence"/>
</dbReference>
<feature type="chain" id="PRO_5031144299" evidence="4">
    <location>
        <begin position="23"/>
        <end position="383"/>
    </location>
</feature>
<comment type="subcellular location">
    <subcellularLocation>
        <location evidence="1">Periplasm</location>
    </subcellularLocation>
</comment>
<evidence type="ECO:0000256" key="4">
    <source>
        <dbReference type="SAM" id="SignalP"/>
    </source>
</evidence>
<keyword evidence="5" id="KW-0675">Receptor</keyword>
<comment type="similarity">
    <text evidence="2">Belongs to the bacterial solute-binding protein SsuA/TauA family.</text>
</comment>
<gene>
    <name evidence="5" type="ORF">HNQ70_000959</name>
</gene>
<evidence type="ECO:0000256" key="2">
    <source>
        <dbReference type="ARBA" id="ARBA00010742"/>
    </source>
</evidence>
<evidence type="ECO:0000256" key="3">
    <source>
        <dbReference type="ARBA" id="ARBA00022729"/>
    </source>
</evidence>